<dbReference type="PROSITE" id="PS00606">
    <property type="entry name" value="KS3_1"/>
    <property type="match status" value="1"/>
</dbReference>
<dbReference type="CDD" id="cd00833">
    <property type="entry name" value="PKS"/>
    <property type="match status" value="1"/>
</dbReference>
<reference evidence="24 27" key="2">
    <citation type="submission" date="2022-05" db="EMBL/GenBank/DDBJ databases">
        <title>Genome Sequencing of Bee-Associated Microbes.</title>
        <authorList>
            <person name="Dunlap C."/>
        </authorList>
    </citation>
    <scope>NUCLEOTIDE SEQUENCE [LARGE SCALE GENOMIC DNA]</scope>
    <source>
        <strain evidence="24 27">NRRL B-14613</strain>
    </source>
</reference>
<dbReference type="GeneID" id="76995670"/>
<dbReference type="InterPro" id="IPR020806">
    <property type="entry name" value="PKS_PP-bd"/>
</dbReference>
<evidence type="ECO:0000256" key="10">
    <source>
        <dbReference type="ARBA" id="ARBA00023268"/>
    </source>
</evidence>
<gene>
    <name evidence="25" type="ORF">FLT43_06720</name>
    <name evidence="24" type="ORF">M5W83_17445</name>
</gene>
<dbReference type="Proteomes" id="UP001209276">
    <property type="component" value="Unassembled WGS sequence"/>
</dbReference>
<dbReference type="PROSITE" id="PS00012">
    <property type="entry name" value="PHOSPHOPANTETHEINE"/>
    <property type="match status" value="1"/>
</dbReference>
<dbReference type="SMART" id="SM00827">
    <property type="entry name" value="PKS_AT"/>
    <property type="match status" value="1"/>
</dbReference>
<dbReference type="Pfam" id="PF16197">
    <property type="entry name" value="KAsynt_C_assoc"/>
    <property type="match status" value="1"/>
</dbReference>
<dbReference type="PROSITE" id="PS52004">
    <property type="entry name" value="KS3_2"/>
    <property type="match status" value="1"/>
</dbReference>
<dbReference type="PANTHER" id="PTHR43775:SF51">
    <property type="entry name" value="INACTIVE PHENOLPHTHIOCEROL SYNTHESIS POLYKETIDE SYNTHASE TYPE I PKS1-RELATED"/>
    <property type="match status" value="1"/>
</dbReference>
<evidence type="ECO:0000256" key="21">
    <source>
        <dbReference type="SAM" id="MobiDB-lite"/>
    </source>
</evidence>
<dbReference type="InterPro" id="IPR018201">
    <property type="entry name" value="Ketoacyl_synth_AS"/>
</dbReference>
<comment type="catalytic activity">
    <reaction evidence="13">
        <text>docosanoyl-[(phenol)carboxyphthiodiolenone synthase] + 2 (S)-methylmalonyl-CoA + 3 malonyl-CoA + 5 NADPH + 10 H(+) = C34-carboxyphthiodiolenone-[(phenol)carboxyphthiodiolenone synthase] + 5 CO2 + 5 NADP(+) + 5 CoA + 2 H2O</text>
        <dbReference type="Rhea" id="RHEA:57752"/>
        <dbReference type="Rhea" id="RHEA-COMP:14987"/>
        <dbReference type="Rhea" id="RHEA-COMP:14988"/>
        <dbReference type="ChEBI" id="CHEBI:15377"/>
        <dbReference type="ChEBI" id="CHEBI:15378"/>
        <dbReference type="ChEBI" id="CHEBI:16526"/>
        <dbReference type="ChEBI" id="CHEBI:57287"/>
        <dbReference type="ChEBI" id="CHEBI:57327"/>
        <dbReference type="ChEBI" id="CHEBI:57384"/>
        <dbReference type="ChEBI" id="CHEBI:57783"/>
        <dbReference type="ChEBI" id="CHEBI:58349"/>
        <dbReference type="ChEBI" id="CHEBI:142237"/>
        <dbReference type="ChEBI" id="CHEBI:142238"/>
        <dbReference type="EC" id="2.3.1.292"/>
    </reaction>
</comment>
<feature type="domain" description="Ketosynthase family 3 (KS3)" evidence="23">
    <location>
        <begin position="7"/>
        <end position="436"/>
    </location>
</feature>
<dbReference type="EMBL" id="JAMDMM010000032">
    <property type="protein sequence ID" value="MCY9608930.1"/>
    <property type="molecule type" value="Genomic_DNA"/>
</dbReference>
<evidence type="ECO:0000256" key="17">
    <source>
        <dbReference type="ARBA" id="ARBA00073623"/>
    </source>
</evidence>
<accession>A0AAP9J037</accession>
<name>A0AAP9J037_PANTH</name>
<evidence type="ECO:0000256" key="6">
    <source>
        <dbReference type="ARBA" id="ARBA00022832"/>
    </source>
</evidence>
<dbReference type="PROSITE" id="PS50075">
    <property type="entry name" value="CARRIER"/>
    <property type="match status" value="1"/>
</dbReference>
<evidence type="ECO:0000256" key="13">
    <source>
        <dbReference type="ARBA" id="ARBA00052119"/>
    </source>
</evidence>
<evidence type="ECO:0000256" key="19">
    <source>
        <dbReference type="ARBA" id="ARBA00078169"/>
    </source>
</evidence>
<keyword evidence="5" id="KW-0808">Transferase</keyword>
<dbReference type="SMART" id="SM00823">
    <property type="entry name" value="PKS_PP"/>
    <property type="match status" value="1"/>
</dbReference>
<evidence type="ECO:0000256" key="20">
    <source>
        <dbReference type="ARBA" id="ARBA00084020"/>
    </source>
</evidence>
<dbReference type="SUPFAM" id="SSF52151">
    <property type="entry name" value="FabD/lysophospholipase-like"/>
    <property type="match status" value="1"/>
</dbReference>
<dbReference type="AlphaFoldDB" id="A0AAP9J037"/>
<feature type="compositionally biased region" description="Basic and acidic residues" evidence="21">
    <location>
        <begin position="883"/>
        <end position="894"/>
    </location>
</feature>
<evidence type="ECO:0000313" key="24">
    <source>
        <dbReference type="EMBL" id="MCY9608930.1"/>
    </source>
</evidence>
<proteinExistence type="predicted"/>
<dbReference type="InterPro" id="IPR001227">
    <property type="entry name" value="Ac_transferase_dom_sf"/>
</dbReference>
<dbReference type="Gene3D" id="3.40.47.10">
    <property type="match status" value="2"/>
</dbReference>
<dbReference type="SMART" id="SM00825">
    <property type="entry name" value="PKS_KS"/>
    <property type="match status" value="1"/>
</dbReference>
<evidence type="ECO:0000313" key="25">
    <source>
        <dbReference type="EMBL" id="QDM43236.1"/>
    </source>
</evidence>
<dbReference type="Gene3D" id="1.10.1240.100">
    <property type="match status" value="2"/>
</dbReference>
<comment type="cofactor">
    <cofactor evidence="2">
        <name>pantetheine 4'-phosphate</name>
        <dbReference type="ChEBI" id="CHEBI:47942"/>
    </cofactor>
</comment>
<dbReference type="SUPFAM" id="SSF47336">
    <property type="entry name" value="ACP-like"/>
    <property type="match status" value="1"/>
</dbReference>
<dbReference type="PANTHER" id="PTHR43775">
    <property type="entry name" value="FATTY ACID SYNTHASE"/>
    <property type="match status" value="1"/>
</dbReference>
<feature type="region of interest" description="Disordered" evidence="21">
    <location>
        <begin position="883"/>
        <end position="903"/>
    </location>
</feature>
<dbReference type="InterPro" id="IPR016036">
    <property type="entry name" value="Malonyl_transacylase_ACP-bd"/>
</dbReference>
<dbReference type="GO" id="GO:0016491">
    <property type="term" value="F:oxidoreductase activity"/>
    <property type="evidence" value="ECO:0007669"/>
    <property type="project" value="UniProtKB-KW"/>
</dbReference>
<evidence type="ECO:0000256" key="4">
    <source>
        <dbReference type="ARBA" id="ARBA00022553"/>
    </source>
</evidence>
<dbReference type="Pfam" id="PF00550">
    <property type="entry name" value="PP-binding"/>
    <property type="match status" value="1"/>
</dbReference>
<keyword evidence="4" id="KW-0597">Phosphoprotein</keyword>
<dbReference type="InterPro" id="IPR016039">
    <property type="entry name" value="Thiolase-like"/>
</dbReference>
<evidence type="ECO:0000256" key="15">
    <source>
        <dbReference type="ARBA" id="ARBA00058455"/>
    </source>
</evidence>
<keyword evidence="6" id="KW-0276">Fatty acid metabolism</keyword>
<comment type="function">
    <text evidence="15">Part of the PpsABCDE complex involved in the biosynthesis of the lipid core common to phthiocerols and phenolphthiocerols by successive additions of malonyl-CoA or methylmalonyl-CoA extender units. PpsA can accept as substrate the activated forms of either icosanoyl (C20), docosanoyl (C22) or lignoceroyl (C24) groups from FadD26, or a (4-hydroxyphenyl)-C17 or (4-hydroxyphenyl)-C19 fatty acyl from FadD29. PpsA initiates the biosynthesis and extends its substrate using a malonyl-CoA extender unit. The PpsB and PpsC proteins add the second and third malonyl-CoA extender units. PpsD adds an (R)-methylmalonyl unit and PpsE adds a second (R)-methylmalonyl unit. The incorporation of the methylmalonyl units results in formation of two branched methyl groups in the elongated product.</text>
</comment>
<evidence type="ECO:0000256" key="16">
    <source>
        <dbReference type="ARBA" id="ARBA00066974"/>
    </source>
</evidence>
<evidence type="ECO:0000256" key="9">
    <source>
        <dbReference type="ARBA" id="ARBA00023098"/>
    </source>
</evidence>
<dbReference type="InterPro" id="IPR050091">
    <property type="entry name" value="PKS_NRPS_Biosynth_Enz"/>
</dbReference>
<dbReference type="GO" id="GO:0004312">
    <property type="term" value="F:fatty acid synthase activity"/>
    <property type="evidence" value="ECO:0007669"/>
    <property type="project" value="TreeGrafter"/>
</dbReference>
<evidence type="ECO:0000256" key="1">
    <source>
        <dbReference type="ARBA" id="ARBA00001937"/>
    </source>
</evidence>
<evidence type="ECO:0000313" key="27">
    <source>
        <dbReference type="Proteomes" id="UP001209276"/>
    </source>
</evidence>
<dbReference type="InterPro" id="IPR036736">
    <property type="entry name" value="ACP-like_sf"/>
</dbReference>
<evidence type="ECO:0000256" key="11">
    <source>
        <dbReference type="ARBA" id="ARBA00050973"/>
    </source>
</evidence>
<dbReference type="InterPro" id="IPR032821">
    <property type="entry name" value="PKS_assoc"/>
</dbReference>
<comment type="catalytic activity">
    <reaction evidence="11">
        <text>17-(4-hydroxyphenyl)heptadecanoyl-[(phenol)carboxyphthiodiolenone synthase] + 2 (S)-methylmalonyl-CoA + 3 malonyl-CoA + 5 NADPH + 10 H(+) = C35-(phenol)carboxyphthiodiolenone-[(phenol)carboxyphthiodiolenone synthase] + 5 CO2 + 5 NADP(+) + 5 CoA + 2 H2O</text>
        <dbReference type="Rhea" id="RHEA:57756"/>
        <dbReference type="Rhea" id="RHEA-COMP:14272"/>
        <dbReference type="Rhea" id="RHEA-COMP:14989"/>
        <dbReference type="ChEBI" id="CHEBI:15377"/>
        <dbReference type="ChEBI" id="CHEBI:15378"/>
        <dbReference type="ChEBI" id="CHEBI:16526"/>
        <dbReference type="ChEBI" id="CHEBI:57287"/>
        <dbReference type="ChEBI" id="CHEBI:57327"/>
        <dbReference type="ChEBI" id="CHEBI:57384"/>
        <dbReference type="ChEBI" id="CHEBI:57783"/>
        <dbReference type="ChEBI" id="CHEBI:58349"/>
        <dbReference type="ChEBI" id="CHEBI:133300"/>
        <dbReference type="ChEBI" id="CHEBI:142259"/>
        <dbReference type="EC" id="2.3.1.292"/>
    </reaction>
</comment>
<dbReference type="InterPro" id="IPR009081">
    <property type="entry name" value="PP-bd_ACP"/>
</dbReference>
<dbReference type="RefSeq" id="WP_087442437.1">
    <property type="nucleotide sequence ID" value="NZ_CABMNB010000025.1"/>
</dbReference>
<dbReference type="Gene3D" id="3.30.70.250">
    <property type="entry name" value="Malonyl-CoA ACP transacylase, ACP-binding"/>
    <property type="match status" value="1"/>
</dbReference>
<dbReference type="EMBL" id="CP041405">
    <property type="protein sequence ID" value="QDM43236.1"/>
    <property type="molecule type" value="Genomic_DNA"/>
</dbReference>
<evidence type="ECO:0000256" key="18">
    <source>
        <dbReference type="ARBA" id="ARBA00075053"/>
    </source>
</evidence>
<dbReference type="GO" id="GO:0034081">
    <property type="term" value="C:polyketide synthase complex"/>
    <property type="evidence" value="ECO:0007669"/>
    <property type="project" value="UniProtKB-ARBA"/>
</dbReference>
<keyword evidence="8" id="KW-0560">Oxidoreductase</keyword>
<dbReference type="InterPro" id="IPR014031">
    <property type="entry name" value="Ketoacyl_synth_C"/>
</dbReference>
<dbReference type="Pfam" id="PF00698">
    <property type="entry name" value="Acyl_transf_1"/>
    <property type="match status" value="1"/>
</dbReference>
<dbReference type="Gene3D" id="3.40.366.10">
    <property type="entry name" value="Malonyl-Coenzyme A Acyl Carrier Protein, domain 2"/>
    <property type="match status" value="1"/>
</dbReference>
<evidence type="ECO:0000256" key="8">
    <source>
        <dbReference type="ARBA" id="ARBA00023002"/>
    </source>
</evidence>
<dbReference type="EC" id="2.3.1.292" evidence="16"/>
<comment type="catalytic activity">
    <reaction evidence="14">
        <text>icosanoyl-[(phenol)carboxyphthiodiolenone synthase] + 2 (S)-methylmalonyl-CoA + 3 malonyl-CoA + 5 NADPH + 10 H(+) = C32-carboxyphthiodiolenone-[(phenol)carboxyphthiodiolenone synthase] + 5 CO2 + 5 NADP(+) + 5 CoA + 2 H2O</text>
        <dbReference type="Rhea" id="RHEA:57748"/>
        <dbReference type="Rhea" id="RHEA-COMP:14985"/>
        <dbReference type="Rhea" id="RHEA-COMP:14986"/>
        <dbReference type="ChEBI" id="CHEBI:15377"/>
        <dbReference type="ChEBI" id="CHEBI:15378"/>
        <dbReference type="ChEBI" id="CHEBI:16526"/>
        <dbReference type="ChEBI" id="CHEBI:57287"/>
        <dbReference type="ChEBI" id="CHEBI:57327"/>
        <dbReference type="ChEBI" id="CHEBI:57384"/>
        <dbReference type="ChEBI" id="CHEBI:57783"/>
        <dbReference type="ChEBI" id="CHEBI:58349"/>
        <dbReference type="ChEBI" id="CHEBI:87848"/>
        <dbReference type="ChEBI" id="CHEBI:142236"/>
        <dbReference type="EC" id="2.3.1.292"/>
    </reaction>
</comment>
<dbReference type="GO" id="GO:0004315">
    <property type="term" value="F:3-oxoacyl-[acyl-carrier-protein] synthase activity"/>
    <property type="evidence" value="ECO:0007669"/>
    <property type="project" value="InterPro"/>
</dbReference>
<evidence type="ECO:0000256" key="2">
    <source>
        <dbReference type="ARBA" id="ARBA00001957"/>
    </source>
</evidence>
<dbReference type="SUPFAM" id="SSF55048">
    <property type="entry name" value="Probable ACP-binding domain of malonyl-CoA ACP transacylase"/>
    <property type="match status" value="1"/>
</dbReference>
<dbReference type="InterPro" id="IPR006162">
    <property type="entry name" value="Ppantetheine_attach_site"/>
</dbReference>
<keyword evidence="10" id="KW-0511">Multifunctional enzyme</keyword>
<dbReference type="Gene3D" id="1.10.1200.10">
    <property type="entry name" value="ACP-like"/>
    <property type="match status" value="1"/>
</dbReference>
<dbReference type="Pfam" id="PF00109">
    <property type="entry name" value="ketoacyl-synt"/>
    <property type="match status" value="1"/>
</dbReference>
<dbReference type="GO" id="GO:0006633">
    <property type="term" value="P:fatty acid biosynthetic process"/>
    <property type="evidence" value="ECO:0007669"/>
    <property type="project" value="InterPro"/>
</dbReference>
<dbReference type="InterPro" id="IPR014043">
    <property type="entry name" value="Acyl_transferase_dom"/>
</dbReference>
<evidence type="ECO:0000259" key="23">
    <source>
        <dbReference type="PROSITE" id="PS52004"/>
    </source>
</evidence>
<dbReference type="GO" id="GO:0031177">
    <property type="term" value="F:phosphopantetheine binding"/>
    <property type="evidence" value="ECO:0007669"/>
    <property type="project" value="InterPro"/>
</dbReference>
<dbReference type="Pfam" id="PF02801">
    <property type="entry name" value="Ketoacyl-synt_C"/>
    <property type="match status" value="1"/>
</dbReference>
<evidence type="ECO:0000256" key="14">
    <source>
        <dbReference type="ARBA" id="ARBA00052745"/>
    </source>
</evidence>
<evidence type="ECO:0000313" key="26">
    <source>
        <dbReference type="Proteomes" id="UP000315377"/>
    </source>
</evidence>
<evidence type="ECO:0000256" key="12">
    <source>
        <dbReference type="ARBA" id="ARBA00051971"/>
    </source>
</evidence>
<dbReference type="InterPro" id="IPR020841">
    <property type="entry name" value="PKS_Beta-ketoAc_synthase_dom"/>
</dbReference>
<dbReference type="SUPFAM" id="SSF53901">
    <property type="entry name" value="Thiolase-like"/>
    <property type="match status" value="1"/>
</dbReference>
<dbReference type="FunFam" id="1.10.1200.10:FF:000005">
    <property type="entry name" value="Nonribosomal peptide synthetase 1"/>
    <property type="match status" value="1"/>
</dbReference>
<evidence type="ECO:0000256" key="7">
    <source>
        <dbReference type="ARBA" id="ARBA00022857"/>
    </source>
</evidence>
<dbReference type="InterPro" id="IPR014030">
    <property type="entry name" value="Ketoacyl_synth_N"/>
</dbReference>
<keyword evidence="27" id="KW-1185">Reference proteome</keyword>
<sequence>MTASEAENTIAIIGMSGRFPGASHMGQYWDNLKHGRETITFFTDDMLRESGIAEEKLRSPNYVKASPLLDGIDKFDYQFFGMSKREADLLDPQHRLLLMCAWEALEDAGYVAESYQGLVSLFAGCGFNSYLVNEILPRRDELSEEELQMVLQANSNDYGSTRISYKLNLRGTSVTIQTACSTSLVAVHYACQSLLMYQSDLALAGGASIRVPQQEGYMYQEGGIFSPDGHCRAFDAKAQGTLFGSGAGIVALKRLEDALADRDHIYALILGSAVNNDGAAKVGYTAPSIEGQRRVVAEALMMAGAEPQTIDYIEAHGTGTALGDPIEIAALQEAFGETGEDSARQRCAIGSVKTNIGHLNAAAGIAGLIKTTLMLHHRQIPPSLHYEDSNPAIDFTASHFYVNTALRDWPASDHPRRAGVSSFGIGGTNAHLILQEAPIPAECAAGCRKEQREQALLLSARTASALGSMEDALDRYFRHHPDASMDKVAYTLQVGRKAFPYRYAAISGRDGSLQVIGRGIASKDKASIIFMFPGQGSQYLNMTAGLYEQIPLFRSWADKCIAVLNGSMRTEISQAMFRTNGAGEPQTLEQTAIAQPLLFIVEYALARCLMDWGLRPSAMIGHSLGEYVAACLAGVIRLEEALAIIVLRGAVMQQSPAGGMMAVSSSYEQIRSLADEAVYLSAVNSPDSCTVAGEREAIADLAARLESGGIGHKLLPVSHAFHSPFMEPAAEQFERLLRQYELSAPSIPFISNVSGDYISEAQARSAAYWSAHMREPVNFGGGVSTLMRSFGDDAIWLEVGPGRGLAQLVRQRDDELRKVHAINLMRHGKEEESDVAALWKGLAQCWLSGADIHWKHTHDGQPGRVPLPAYPFEGTRCWFGDRRESQASAGHEESAAPVGAGHGRLEDERAHLSTMYVPPADGLQENLVEIWEQVLGVRPIGIKDNFFELGGHSLMATQLISRVRNLLPDIDIKLERIFKYPTIEEIAEQLELQMIEHLAGNDQR</sequence>
<keyword evidence="9" id="KW-0443">Lipid metabolism</keyword>
<dbReference type="Proteomes" id="UP000315377">
    <property type="component" value="Chromosome"/>
</dbReference>
<keyword evidence="3" id="KW-0596">Phosphopantetheine</keyword>
<protein>
    <recommendedName>
        <fullName evidence="17">Phenolphthiocerol/phthiocerol polyketide synthase subunit E</fullName>
        <ecNumber evidence="16">2.3.1.292</ecNumber>
    </recommendedName>
    <alternativeName>
        <fullName evidence="19">(Phenol)carboxyphthiodiolenone synthase subunit E</fullName>
    </alternativeName>
    <alternativeName>
        <fullName evidence="20">Beta-ketoacyl-acyl-carrier-protein synthase I</fullName>
    </alternativeName>
    <alternativeName>
        <fullName evidence="18">Phthiocerol synthesis polyketide synthase type I PpsE</fullName>
    </alternativeName>
</protein>
<dbReference type="InterPro" id="IPR016035">
    <property type="entry name" value="Acyl_Trfase/lysoPLipase"/>
</dbReference>
<evidence type="ECO:0000256" key="5">
    <source>
        <dbReference type="ARBA" id="ARBA00022679"/>
    </source>
</evidence>
<reference evidence="25 26" key="1">
    <citation type="submission" date="2019-07" db="EMBL/GenBank/DDBJ databases">
        <title>Paenibacillus thiaminolyticus NRRL B-4156.</title>
        <authorList>
            <person name="Hehnly C."/>
            <person name="Zhang L."/>
        </authorList>
    </citation>
    <scope>NUCLEOTIDE SEQUENCE [LARGE SCALE GENOMIC DNA]</scope>
    <source>
        <strain evidence="25 26">NRRL B-4156</strain>
    </source>
</reference>
<organism evidence="25 26">
    <name type="scientific">Paenibacillus thiaminolyticus</name>
    <name type="common">Bacillus thiaminolyticus</name>
    <dbReference type="NCBI Taxonomy" id="49283"/>
    <lineage>
        <taxon>Bacteria</taxon>
        <taxon>Bacillati</taxon>
        <taxon>Bacillota</taxon>
        <taxon>Bacilli</taxon>
        <taxon>Bacillales</taxon>
        <taxon>Paenibacillaceae</taxon>
        <taxon>Paenibacillus</taxon>
    </lineage>
</organism>
<dbReference type="FunFam" id="3.40.47.10:FF:000042">
    <property type="entry name" value="Polyketide synthase Pks13"/>
    <property type="match status" value="1"/>
</dbReference>
<keyword evidence="7" id="KW-0521">NADP</keyword>
<feature type="domain" description="Carrier" evidence="22">
    <location>
        <begin position="918"/>
        <end position="994"/>
    </location>
</feature>
<evidence type="ECO:0000259" key="22">
    <source>
        <dbReference type="PROSITE" id="PS50075"/>
    </source>
</evidence>
<comment type="cofactor">
    <cofactor evidence="1">
        <name>NADP(+)</name>
        <dbReference type="ChEBI" id="CHEBI:58349"/>
    </cofactor>
</comment>
<evidence type="ECO:0000256" key="3">
    <source>
        <dbReference type="ARBA" id="ARBA00022450"/>
    </source>
</evidence>
<comment type="catalytic activity">
    <reaction evidence="12">
        <text>19-(4-hydroxyphenyl)nonadecanoyl-[(phenol)carboxyphthiodiolenone synthase] + 2 (S)-methylmalonyl-CoA + 3 malonyl-CoA + 5 NADPH + 10 H(+) = C37-(phenol)carboxyphthiodiolenone-[(phenol)carboxyphthiodiolenone synthase] + 5 CO2 + 5 NADP(+) + 5 CoA + 2 H2O</text>
        <dbReference type="Rhea" id="RHEA:57760"/>
        <dbReference type="Rhea" id="RHEA-COMP:14273"/>
        <dbReference type="Rhea" id="RHEA-COMP:14990"/>
        <dbReference type="ChEBI" id="CHEBI:15377"/>
        <dbReference type="ChEBI" id="CHEBI:15378"/>
        <dbReference type="ChEBI" id="CHEBI:16526"/>
        <dbReference type="ChEBI" id="CHEBI:57287"/>
        <dbReference type="ChEBI" id="CHEBI:57327"/>
        <dbReference type="ChEBI" id="CHEBI:57384"/>
        <dbReference type="ChEBI" id="CHEBI:57783"/>
        <dbReference type="ChEBI" id="CHEBI:58349"/>
        <dbReference type="ChEBI" id="CHEBI:133301"/>
        <dbReference type="ChEBI" id="CHEBI:142260"/>
        <dbReference type="EC" id="2.3.1.292"/>
    </reaction>
</comment>